<evidence type="ECO:0000313" key="2">
    <source>
        <dbReference type="EMBL" id="KAK7502328.1"/>
    </source>
</evidence>
<keyword evidence="3" id="KW-1185">Reference proteome</keyword>
<feature type="region of interest" description="Disordered" evidence="1">
    <location>
        <begin position="1"/>
        <end position="20"/>
    </location>
</feature>
<comment type="caution">
    <text evidence="2">The sequence shown here is derived from an EMBL/GenBank/DDBJ whole genome shotgun (WGS) entry which is preliminary data.</text>
</comment>
<proteinExistence type="predicted"/>
<dbReference type="EMBL" id="JACVVK020000026">
    <property type="protein sequence ID" value="KAK7502328.1"/>
    <property type="molecule type" value="Genomic_DNA"/>
</dbReference>
<organism evidence="2 3">
    <name type="scientific">Batillaria attramentaria</name>
    <dbReference type="NCBI Taxonomy" id="370345"/>
    <lineage>
        <taxon>Eukaryota</taxon>
        <taxon>Metazoa</taxon>
        <taxon>Spiralia</taxon>
        <taxon>Lophotrochozoa</taxon>
        <taxon>Mollusca</taxon>
        <taxon>Gastropoda</taxon>
        <taxon>Caenogastropoda</taxon>
        <taxon>Sorbeoconcha</taxon>
        <taxon>Cerithioidea</taxon>
        <taxon>Batillariidae</taxon>
        <taxon>Batillaria</taxon>
    </lineage>
</organism>
<evidence type="ECO:0000256" key="1">
    <source>
        <dbReference type="SAM" id="MobiDB-lite"/>
    </source>
</evidence>
<dbReference type="AlphaFoldDB" id="A0ABD0LS67"/>
<dbReference type="Proteomes" id="UP001519460">
    <property type="component" value="Unassembled WGS sequence"/>
</dbReference>
<accession>A0ABD0LS67</accession>
<reference evidence="2 3" key="1">
    <citation type="journal article" date="2023" name="Sci. Data">
        <title>Genome assembly of the Korean intertidal mud-creeper Batillaria attramentaria.</title>
        <authorList>
            <person name="Patra A.K."/>
            <person name="Ho P.T."/>
            <person name="Jun S."/>
            <person name="Lee S.J."/>
            <person name="Kim Y."/>
            <person name="Won Y.J."/>
        </authorList>
    </citation>
    <scope>NUCLEOTIDE SEQUENCE [LARGE SCALE GENOMIC DNA]</scope>
    <source>
        <strain evidence="2">Wonlab-2016</strain>
    </source>
</reference>
<gene>
    <name evidence="2" type="ORF">BaRGS_00006281</name>
</gene>
<evidence type="ECO:0000313" key="3">
    <source>
        <dbReference type="Proteomes" id="UP001519460"/>
    </source>
</evidence>
<sequence>MTTADLGVSGTNLPVWPHEPSKQWSHCTMLQRPGDGQQRLPAKATLERRALTNNVLLDPRVNGEMRSVVNRDYGLGLSCARNIRDSTTPLKTRNTGATRRTNTRANGINNTTRFSVQQTPPQRYFIPGEQTDGS</sequence>
<protein>
    <submittedName>
        <fullName evidence="2">Uncharacterized protein</fullName>
    </submittedName>
</protein>
<name>A0ABD0LS67_9CAEN</name>